<dbReference type="EMBL" id="CAFBNE010000001">
    <property type="protein sequence ID" value="CAB4927136.1"/>
    <property type="molecule type" value="Genomic_DNA"/>
</dbReference>
<feature type="domain" description="MaoC-like" evidence="1">
    <location>
        <begin position="32"/>
        <end position="146"/>
    </location>
</feature>
<evidence type="ECO:0000313" key="2">
    <source>
        <dbReference type="EMBL" id="CAB4927136.1"/>
    </source>
</evidence>
<proteinExistence type="predicted"/>
<dbReference type="InterPro" id="IPR052342">
    <property type="entry name" value="MCH/BMMD"/>
</dbReference>
<dbReference type="PANTHER" id="PTHR43664:SF1">
    <property type="entry name" value="BETA-METHYLMALYL-COA DEHYDRATASE"/>
    <property type="match status" value="1"/>
</dbReference>
<accession>A0A6J7I9E8</accession>
<gene>
    <name evidence="2" type="ORF">UFOPK3772_00027</name>
</gene>
<dbReference type="Gene3D" id="3.10.129.10">
    <property type="entry name" value="Hotdog Thioesterase"/>
    <property type="match status" value="1"/>
</dbReference>
<dbReference type="InterPro" id="IPR002539">
    <property type="entry name" value="MaoC-like_dom"/>
</dbReference>
<name>A0A6J7I9E8_9ZZZZ</name>
<sequence length="169" mass="18144">MNDSGLQNSDGLPDPLVADAAAQCWFEDMTVGRRWVTQRRTITEADVVAFAGLSGDFNPLHVDEVFAAAGPFGRRVVHGLLVLSIATGLRQQSGVFYGVIKAFAEVKSWNFKRPVFIGDTVTAVTTVLEARPTSKPGQGIVEQRVDVVNQGGDIVQSGIFVTLVSARPT</sequence>
<reference evidence="2" key="1">
    <citation type="submission" date="2020-05" db="EMBL/GenBank/DDBJ databases">
        <authorList>
            <person name="Chiriac C."/>
            <person name="Salcher M."/>
            <person name="Ghai R."/>
            <person name="Kavagutti S V."/>
        </authorList>
    </citation>
    <scope>NUCLEOTIDE SEQUENCE</scope>
</reference>
<dbReference type="AlphaFoldDB" id="A0A6J7I9E8"/>
<dbReference type="SUPFAM" id="SSF54637">
    <property type="entry name" value="Thioesterase/thiol ester dehydrase-isomerase"/>
    <property type="match status" value="1"/>
</dbReference>
<organism evidence="2">
    <name type="scientific">freshwater metagenome</name>
    <dbReference type="NCBI Taxonomy" id="449393"/>
    <lineage>
        <taxon>unclassified sequences</taxon>
        <taxon>metagenomes</taxon>
        <taxon>ecological metagenomes</taxon>
    </lineage>
</organism>
<dbReference type="InterPro" id="IPR029069">
    <property type="entry name" value="HotDog_dom_sf"/>
</dbReference>
<evidence type="ECO:0000259" key="1">
    <source>
        <dbReference type="Pfam" id="PF01575"/>
    </source>
</evidence>
<dbReference type="PANTHER" id="PTHR43664">
    <property type="entry name" value="MONOAMINE OXIDASE-RELATED"/>
    <property type="match status" value="1"/>
</dbReference>
<dbReference type="Pfam" id="PF01575">
    <property type="entry name" value="MaoC_dehydratas"/>
    <property type="match status" value="1"/>
</dbReference>
<protein>
    <submittedName>
        <fullName evidence="2">Unannotated protein</fullName>
    </submittedName>
</protein>